<proteinExistence type="inferred from homology"/>
<dbReference type="Gene3D" id="3.40.50.300">
    <property type="entry name" value="P-loop containing nucleotide triphosphate hydrolases"/>
    <property type="match status" value="1"/>
</dbReference>
<accession>A0A251WZX8</accession>
<dbReference type="InterPro" id="IPR003439">
    <property type="entry name" value="ABC_transporter-like_ATP-bd"/>
</dbReference>
<evidence type="ECO:0000313" key="8">
    <source>
        <dbReference type="Proteomes" id="UP000194664"/>
    </source>
</evidence>
<evidence type="ECO:0000259" key="6">
    <source>
        <dbReference type="PROSITE" id="PS50893"/>
    </source>
</evidence>
<dbReference type="InterPro" id="IPR017871">
    <property type="entry name" value="ABC_transporter-like_CS"/>
</dbReference>
<dbReference type="RefSeq" id="WP_086449692.1">
    <property type="nucleotide sequence ID" value="NZ_MSPP01000001.1"/>
</dbReference>
<name>A0A251WZX8_9RHOB</name>
<dbReference type="PANTHER" id="PTHR43776">
    <property type="entry name" value="TRANSPORT ATP-BINDING PROTEIN"/>
    <property type="match status" value="1"/>
</dbReference>
<dbReference type="Pfam" id="PF00005">
    <property type="entry name" value="ABC_tran"/>
    <property type="match status" value="1"/>
</dbReference>
<dbReference type="PROSITE" id="PS00211">
    <property type="entry name" value="ABC_TRANSPORTER_1"/>
    <property type="match status" value="1"/>
</dbReference>
<dbReference type="EMBL" id="MSPP01000001">
    <property type="protein sequence ID" value="OUD10039.1"/>
    <property type="molecule type" value="Genomic_DNA"/>
</dbReference>
<dbReference type="InterPro" id="IPR003593">
    <property type="entry name" value="AAA+_ATPase"/>
</dbReference>
<evidence type="ECO:0000256" key="1">
    <source>
        <dbReference type="ARBA" id="ARBA00004417"/>
    </source>
</evidence>
<sequence>MSDALLSVRDLTVTFDVPRPGAWPWTAPRKLHAVNGINFDLAPGECLGLVGESGSGKSTAARAVIGLAPISSGKVMFDGQDLGALSPVQRRKYGREIQMVFQDPLAALNPRMTVGDIIAEPLITHEPSLPRKEVRTRVQEMMEMVGLLPNLVNRYPHEFSGGQCQRIGIARALILRPRLLICDEPVSALDVSVQAQVVNLLKRLQKDLGLSMIFIAHDLSVVKHISDRISVMYLGRLMEQAGAKQLVQNPAHPYTQALISAVPIPDPEREKSRKIMMIQGELPSPLAPPSGCVFRTRCPFARPACAGDRPEYHVVGGDHVVACPWYNQLENSTLTAV</sequence>
<evidence type="ECO:0000256" key="2">
    <source>
        <dbReference type="ARBA" id="ARBA00005417"/>
    </source>
</evidence>
<dbReference type="InterPro" id="IPR027417">
    <property type="entry name" value="P-loop_NTPase"/>
</dbReference>
<gene>
    <name evidence="7" type="ORF">BVC71_00540</name>
</gene>
<dbReference type="OrthoDB" id="9802264at2"/>
<keyword evidence="4" id="KW-0547">Nucleotide-binding</keyword>
<evidence type="ECO:0000256" key="5">
    <source>
        <dbReference type="ARBA" id="ARBA00022840"/>
    </source>
</evidence>
<evidence type="ECO:0000256" key="3">
    <source>
        <dbReference type="ARBA" id="ARBA00022448"/>
    </source>
</evidence>
<dbReference type="InterPro" id="IPR050319">
    <property type="entry name" value="ABC_transp_ATP-bind"/>
</dbReference>
<keyword evidence="8" id="KW-1185">Reference proteome</keyword>
<comment type="similarity">
    <text evidence="2">Belongs to the ABC transporter superfamily.</text>
</comment>
<dbReference type="GO" id="GO:0015833">
    <property type="term" value="P:peptide transport"/>
    <property type="evidence" value="ECO:0007669"/>
    <property type="project" value="InterPro"/>
</dbReference>
<dbReference type="GO" id="GO:0016887">
    <property type="term" value="F:ATP hydrolysis activity"/>
    <property type="evidence" value="ECO:0007669"/>
    <property type="project" value="InterPro"/>
</dbReference>
<dbReference type="Proteomes" id="UP000194664">
    <property type="component" value="Unassembled WGS sequence"/>
</dbReference>
<dbReference type="AlphaFoldDB" id="A0A251WZX8"/>
<dbReference type="SUPFAM" id="SSF52540">
    <property type="entry name" value="P-loop containing nucleoside triphosphate hydrolases"/>
    <property type="match status" value="1"/>
</dbReference>
<dbReference type="PROSITE" id="PS50893">
    <property type="entry name" value="ABC_TRANSPORTER_2"/>
    <property type="match status" value="1"/>
</dbReference>
<dbReference type="CDD" id="cd03257">
    <property type="entry name" value="ABC_NikE_OppD_transporters"/>
    <property type="match status" value="1"/>
</dbReference>
<evidence type="ECO:0000256" key="4">
    <source>
        <dbReference type="ARBA" id="ARBA00022741"/>
    </source>
</evidence>
<dbReference type="FunFam" id="3.40.50.300:FF:000016">
    <property type="entry name" value="Oligopeptide ABC transporter ATP-binding component"/>
    <property type="match status" value="1"/>
</dbReference>
<dbReference type="InterPro" id="IPR013563">
    <property type="entry name" value="Oligopep_ABC_C"/>
</dbReference>
<comment type="subcellular location">
    <subcellularLocation>
        <location evidence="1">Cell inner membrane</location>
        <topology evidence="1">Peripheral membrane protein</topology>
    </subcellularLocation>
</comment>
<dbReference type="NCBIfam" id="TIGR01727">
    <property type="entry name" value="oligo_HPY"/>
    <property type="match status" value="1"/>
</dbReference>
<dbReference type="SMART" id="SM00382">
    <property type="entry name" value="AAA"/>
    <property type="match status" value="1"/>
</dbReference>
<reference evidence="7 8" key="1">
    <citation type="submission" date="2016-12" db="EMBL/GenBank/DDBJ databases">
        <title>The draft genome sequence of HSLHS2.</title>
        <authorList>
            <person name="Hu D."/>
            <person name="Wang L."/>
            <person name="Shao Z."/>
        </authorList>
    </citation>
    <scope>NUCLEOTIDE SEQUENCE [LARGE SCALE GENOMIC DNA]</scope>
    <source>
        <strain evidence="7">MCCC 1A06712</strain>
    </source>
</reference>
<feature type="domain" description="ABC transporter" evidence="6">
    <location>
        <begin position="6"/>
        <end position="259"/>
    </location>
</feature>
<keyword evidence="3" id="KW-0813">Transport</keyword>
<protein>
    <submittedName>
        <fullName evidence="7">Oligopeptide ABC transporter ATP-binding protein OppF</fullName>
    </submittedName>
</protein>
<dbReference type="GO" id="GO:0055085">
    <property type="term" value="P:transmembrane transport"/>
    <property type="evidence" value="ECO:0007669"/>
    <property type="project" value="UniProtKB-ARBA"/>
</dbReference>
<dbReference type="GO" id="GO:0005886">
    <property type="term" value="C:plasma membrane"/>
    <property type="evidence" value="ECO:0007669"/>
    <property type="project" value="UniProtKB-SubCell"/>
</dbReference>
<dbReference type="Pfam" id="PF08352">
    <property type="entry name" value="oligo_HPY"/>
    <property type="match status" value="1"/>
</dbReference>
<organism evidence="7 8">
    <name type="scientific">Marivivens niveibacter</name>
    <dbReference type="NCBI Taxonomy" id="1930667"/>
    <lineage>
        <taxon>Bacteria</taxon>
        <taxon>Pseudomonadati</taxon>
        <taxon>Pseudomonadota</taxon>
        <taxon>Alphaproteobacteria</taxon>
        <taxon>Rhodobacterales</taxon>
        <taxon>Paracoccaceae</taxon>
        <taxon>Marivivens group</taxon>
        <taxon>Marivivens</taxon>
    </lineage>
</organism>
<dbReference type="PANTHER" id="PTHR43776:SF7">
    <property type="entry name" value="D,D-DIPEPTIDE TRANSPORT ATP-BINDING PROTEIN DDPF-RELATED"/>
    <property type="match status" value="1"/>
</dbReference>
<dbReference type="GO" id="GO:0005524">
    <property type="term" value="F:ATP binding"/>
    <property type="evidence" value="ECO:0007669"/>
    <property type="project" value="UniProtKB-KW"/>
</dbReference>
<evidence type="ECO:0000313" key="7">
    <source>
        <dbReference type="EMBL" id="OUD10039.1"/>
    </source>
</evidence>
<comment type="caution">
    <text evidence="7">The sequence shown here is derived from an EMBL/GenBank/DDBJ whole genome shotgun (WGS) entry which is preliminary data.</text>
</comment>
<keyword evidence="5 7" id="KW-0067">ATP-binding</keyword>